<evidence type="ECO:0000313" key="4">
    <source>
        <dbReference type="Proteomes" id="UP000632273"/>
    </source>
</evidence>
<keyword evidence="2" id="KW-0812">Transmembrane</keyword>
<proteinExistence type="predicted"/>
<feature type="transmembrane region" description="Helical" evidence="2">
    <location>
        <begin position="101"/>
        <end position="122"/>
    </location>
</feature>
<protein>
    <submittedName>
        <fullName evidence="3">Uncharacterized protein</fullName>
    </submittedName>
</protein>
<gene>
    <name evidence="3" type="ORF">GCM10011383_30700</name>
</gene>
<evidence type="ECO:0000256" key="2">
    <source>
        <dbReference type="SAM" id="Phobius"/>
    </source>
</evidence>
<reference evidence="4" key="1">
    <citation type="journal article" date="2019" name="Int. J. Syst. Evol. Microbiol.">
        <title>The Global Catalogue of Microorganisms (GCM) 10K type strain sequencing project: providing services to taxonomists for standard genome sequencing and annotation.</title>
        <authorList>
            <consortium name="The Broad Institute Genomics Platform"/>
            <consortium name="The Broad Institute Genome Sequencing Center for Infectious Disease"/>
            <person name="Wu L."/>
            <person name="Ma J."/>
        </authorList>
    </citation>
    <scope>NUCLEOTIDE SEQUENCE [LARGE SCALE GENOMIC DNA]</scope>
    <source>
        <strain evidence="4">CGMCC 1.15197</strain>
    </source>
</reference>
<evidence type="ECO:0000313" key="3">
    <source>
        <dbReference type="EMBL" id="GGF17106.1"/>
    </source>
</evidence>
<name>A0ABQ1UG09_9BACT</name>
<dbReference type="RefSeq" id="WP_188814904.1">
    <property type="nucleotide sequence ID" value="NZ_BMHT01000005.1"/>
</dbReference>
<keyword evidence="2" id="KW-1133">Transmembrane helix</keyword>
<accession>A0ABQ1UG09</accession>
<dbReference type="EMBL" id="BMHT01000005">
    <property type="protein sequence ID" value="GGF17106.1"/>
    <property type="molecule type" value="Genomic_DNA"/>
</dbReference>
<evidence type="ECO:0000256" key="1">
    <source>
        <dbReference type="SAM" id="MobiDB-lite"/>
    </source>
</evidence>
<keyword evidence="4" id="KW-1185">Reference proteome</keyword>
<keyword evidence="2" id="KW-0472">Membrane</keyword>
<sequence length="136" mass="15590">MQELLNSLPPELRDKVESVGPPVNPGELESFERVTRARDQSFKLQTLVNAWRLQNEAERTLRQKVAWYILGMLAFQTLLVNVCFFLIGFNVLHVDAGLSKIFVLAVFAEIVSMVLIVLRYLFPQLGNEFLQLIKDL</sequence>
<organism evidence="3 4">
    <name type="scientific">Hymenobacter cavernae</name>
    <dbReference type="NCBI Taxonomy" id="2044852"/>
    <lineage>
        <taxon>Bacteria</taxon>
        <taxon>Pseudomonadati</taxon>
        <taxon>Bacteroidota</taxon>
        <taxon>Cytophagia</taxon>
        <taxon>Cytophagales</taxon>
        <taxon>Hymenobacteraceae</taxon>
        <taxon>Hymenobacter</taxon>
    </lineage>
</organism>
<feature type="region of interest" description="Disordered" evidence="1">
    <location>
        <begin position="1"/>
        <end position="20"/>
    </location>
</feature>
<feature type="transmembrane region" description="Helical" evidence="2">
    <location>
        <begin position="65"/>
        <end position="89"/>
    </location>
</feature>
<comment type="caution">
    <text evidence="3">The sequence shown here is derived from an EMBL/GenBank/DDBJ whole genome shotgun (WGS) entry which is preliminary data.</text>
</comment>
<dbReference type="Proteomes" id="UP000632273">
    <property type="component" value="Unassembled WGS sequence"/>
</dbReference>